<feature type="transmembrane region" description="Helical" evidence="7">
    <location>
        <begin position="194"/>
        <end position="212"/>
    </location>
</feature>
<dbReference type="GO" id="GO:0000155">
    <property type="term" value="F:phosphorelay sensor kinase activity"/>
    <property type="evidence" value="ECO:0007669"/>
    <property type="project" value="TreeGrafter"/>
</dbReference>
<dbReference type="EMBL" id="KN881647">
    <property type="protein sequence ID" value="KIY51934.1"/>
    <property type="molecule type" value="Genomic_DNA"/>
</dbReference>
<protein>
    <recommendedName>
        <fullName evidence="2">histidine kinase</fullName>
        <ecNumber evidence="2">2.7.13.3</ecNumber>
    </recommendedName>
</protein>
<evidence type="ECO:0000313" key="10">
    <source>
        <dbReference type="EMBL" id="KIY51934.1"/>
    </source>
</evidence>
<dbReference type="GO" id="GO:0005886">
    <property type="term" value="C:plasma membrane"/>
    <property type="evidence" value="ECO:0007669"/>
    <property type="project" value="TreeGrafter"/>
</dbReference>
<gene>
    <name evidence="10" type="ORF">FISHEDRAFT_70425</name>
</gene>
<feature type="compositionally biased region" description="Polar residues" evidence="6">
    <location>
        <begin position="1006"/>
        <end position="1015"/>
    </location>
</feature>
<dbReference type="InterPro" id="IPR011006">
    <property type="entry name" value="CheY-like_superfamily"/>
</dbReference>
<dbReference type="SUPFAM" id="SSF52172">
    <property type="entry name" value="CheY-like"/>
    <property type="match status" value="2"/>
</dbReference>
<dbReference type="InterPro" id="IPR005467">
    <property type="entry name" value="His_kinase_dom"/>
</dbReference>
<keyword evidence="7" id="KW-0812">Transmembrane</keyword>
<dbReference type="SMART" id="SM00387">
    <property type="entry name" value="HATPase_c"/>
    <property type="match status" value="1"/>
</dbReference>
<evidence type="ECO:0000256" key="6">
    <source>
        <dbReference type="SAM" id="MobiDB-lite"/>
    </source>
</evidence>
<feature type="transmembrane region" description="Helical" evidence="7">
    <location>
        <begin position="224"/>
        <end position="243"/>
    </location>
</feature>
<evidence type="ECO:0000259" key="8">
    <source>
        <dbReference type="PROSITE" id="PS50109"/>
    </source>
</evidence>
<feature type="transmembrane region" description="Helical" evidence="7">
    <location>
        <begin position="315"/>
        <end position="333"/>
    </location>
</feature>
<dbReference type="Gene3D" id="3.30.565.10">
    <property type="entry name" value="Histidine kinase-like ATPase, C-terminal domain"/>
    <property type="match status" value="1"/>
</dbReference>
<feature type="compositionally biased region" description="Low complexity" evidence="6">
    <location>
        <begin position="1188"/>
        <end position="1205"/>
    </location>
</feature>
<keyword evidence="3" id="KW-0808">Transferase</keyword>
<feature type="domain" description="Histidine kinase" evidence="8">
    <location>
        <begin position="555"/>
        <end position="696"/>
    </location>
</feature>
<proteinExistence type="predicted"/>
<evidence type="ECO:0000256" key="2">
    <source>
        <dbReference type="ARBA" id="ARBA00012438"/>
    </source>
</evidence>
<feature type="compositionally biased region" description="Basic and acidic residues" evidence="6">
    <location>
        <begin position="976"/>
        <end position="988"/>
    </location>
</feature>
<dbReference type="SUPFAM" id="SSF55874">
    <property type="entry name" value="ATPase domain of HSP90 chaperone/DNA topoisomerase II/histidine kinase"/>
    <property type="match status" value="1"/>
</dbReference>
<dbReference type="AlphaFoldDB" id="A0A0D7AJJ4"/>
<evidence type="ECO:0000256" key="5">
    <source>
        <dbReference type="PROSITE-ProRule" id="PRU00169"/>
    </source>
</evidence>
<feature type="compositionally biased region" description="Low complexity" evidence="6">
    <location>
        <begin position="807"/>
        <end position="822"/>
    </location>
</feature>
<feature type="transmembrane region" description="Helical" evidence="7">
    <location>
        <begin position="339"/>
        <end position="358"/>
    </location>
</feature>
<dbReference type="PROSITE" id="PS50109">
    <property type="entry name" value="HIS_KIN"/>
    <property type="match status" value="1"/>
</dbReference>
<comment type="catalytic activity">
    <reaction evidence="1">
        <text>ATP + protein L-histidine = ADP + protein N-phospho-L-histidine.</text>
        <dbReference type="EC" id="2.7.13.3"/>
    </reaction>
</comment>
<evidence type="ECO:0000256" key="3">
    <source>
        <dbReference type="ARBA" id="ARBA00022679"/>
    </source>
</evidence>
<dbReference type="InterPro" id="IPR004358">
    <property type="entry name" value="Sig_transdc_His_kin-like_C"/>
</dbReference>
<dbReference type="Pfam" id="PF02518">
    <property type="entry name" value="HATPase_c"/>
    <property type="match status" value="1"/>
</dbReference>
<feature type="transmembrane region" description="Helical" evidence="7">
    <location>
        <begin position="294"/>
        <end position="310"/>
    </location>
</feature>
<dbReference type="PANTHER" id="PTHR43047:SF66">
    <property type="entry name" value="HISKA"/>
    <property type="match status" value="1"/>
</dbReference>
<evidence type="ECO:0000256" key="1">
    <source>
        <dbReference type="ARBA" id="ARBA00000085"/>
    </source>
</evidence>
<feature type="domain" description="Response regulatory" evidence="9">
    <location>
        <begin position="921"/>
        <end position="1100"/>
    </location>
</feature>
<dbReference type="Proteomes" id="UP000054144">
    <property type="component" value="Unassembled WGS sequence"/>
</dbReference>
<evidence type="ECO:0000256" key="4">
    <source>
        <dbReference type="ARBA" id="ARBA00022777"/>
    </source>
</evidence>
<dbReference type="EC" id="2.7.13.3" evidence="2"/>
<sequence>MLLRLQGDSSTAKTSSRDDSCVAHIDPPIEEGSLPLPAVSAARSSSTTMAARFRITNICKNTWWRLFHTSPPSTTLDDSEQNMRDIYCPTPVQIISEDEDEDEVLDVLVVDGHGSSDVMTSPAASPDDHNPYTLPLTTIHSGGSSDLDTHARFWTFSYMRHCLPRLVCDIFFMRFSDDKMEHEYVHTRWFTNKYLSVWSAAWYIIIWIFGVALPYRPFQLMDEIFYYGIAPAFSAAVFLSVVLDWPHHHAMLYQWILTFAAWMWPLFTVLYMFLCGLYDPSFSKFSCGNRDFISAMYYATAMQTVALFGLDMHRFAAAVGACVYFVITCAVIVVHRHVWSRTVINYVVFYAFIIFVHYRKEKSDRYTFRLRKDLALQAKVALRAQKREYHASDSKRRLTSYVFHDDACECFWCRGALPLSHFVVLALQNLEDTCSFADDIYVDALKGSLEAMSQVLNDVLDLLDSGKFEFSHRPFSFHGLIRSLMIPLQLTASARGLNLAMDLDPEIDKVARQAAYVALGKTENEIQKLQEYDDHVDGIFLGDATRLRQANGVNSNACKFTPTGGKLTVTTRLVSPVPDGDENGHEVPLNGHVNEERLRLSAKRLSQPNSARADIHSATIRVEVTDTGCGIHKQDMVGKLFSPFTQTQKGVQQGGKGSGLGLALVRSIIKQAGGRMGVKSKIGGGSTFWFEYRFGVGRQIPLDKLDEMVLSTVSAVRASADAYVQGAGDTRPPISRTNSSAEDTRVNRLARTDSVLHRLMDQGSSMYNCVVYTQCLVLPGSGGPVELTLDRRGSVSPANGRMLGTVTRSSTRLSDTSTGTGSPRATSMTDIDADAGYKDVASAATQSITLSRSDYISLSSYASSRDLRPVKSVQDRFVPDDRRRPTHIMPTRTHSSQMPTSPRILPLEFQVPQIQLEANLPVLVVEDDSVTRMMMGRRLQMMGCNPSLAVDGVQGLQMLLGEDVTVDSSWTLSSDGRGEGLEPILERTVRRRSSARREPEDEESLHSSASSMLENQEGSEGPYAVVFLDNQMPGLPGTKVVEMLRRLGRTDFVVGLTGNAMVSDQEEFLRAGVDILHDNKMILRKRTSFLALLVVALLLISATAAPAQQNRPIDIRRRGTNGELGIRSEQLAAHLDARADGDLDIRSPEPFFGFLIKAAEKGIKGVVDLVKKKKEHKKEEQQKKAAEHANSAANNNNNNNNQNGH</sequence>
<dbReference type="GO" id="GO:0009927">
    <property type="term" value="F:histidine phosphotransfer kinase activity"/>
    <property type="evidence" value="ECO:0007669"/>
    <property type="project" value="TreeGrafter"/>
</dbReference>
<evidence type="ECO:0000256" key="7">
    <source>
        <dbReference type="SAM" id="Phobius"/>
    </source>
</evidence>
<feature type="region of interest" description="Disordered" evidence="6">
    <location>
        <begin position="971"/>
        <end position="1015"/>
    </location>
</feature>
<feature type="region of interest" description="Disordered" evidence="6">
    <location>
        <begin position="881"/>
        <end position="900"/>
    </location>
</feature>
<dbReference type="Gene3D" id="3.40.50.2300">
    <property type="match status" value="1"/>
</dbReference>
<keyword evidence="11" id="KW-1185">Reference proteome</keyword>
<dbReference type="PANTHER" id="PTHR43047">
    <property type="entry name" value="TWO-COMPONENT HISTIDINE PROTEIN KINASE"/>
    <property type="match status" value="1"/>
</dbReference>
<name>A0A0D7AJJ4_9AGAR</name>
<feature type="region of interest" description="Disordered" evidence="6">
    <location>
        <begin position="807"/>
        <end position="829"/>
    </location>
</feature>
<feature type="region of interest" description="Disordered" evidence="6">
    <location>
        <begin position="1"/>
        <end position="21"/>
    </location>
</feature>
<evidence type="ECO:0000313" key="11">
    <source>
        <dbReference type="Proteomes" id="UP000054144"/>
    </source>
</evidence>
<dbReference type="OrthoDB" id="60033at2759"/>
<evidence type="ECO:0000259" key="9">
    <source>
        <dbReference type="PROSITE" id="PS50110"/>
    </source>
</evidence>
<feature type="transmembrane region" description="Helical" evidence="7">
    <location>
        <begin position="1089"/>
        <end position="1107"/>
    </location>
</feature>
<reference evidence="10 11" key="1">
    <citation type="journal article" date="2015" name="Fungal Genet. Biol.">
        <title>Evolution of novel wood decay mechanisms in Agaricales revealed by the genome sequences of Fistulina hepatica and Cylindrobasidium torrendii.</title>
        <authorList>
            <person name="Floudas D."/>
            <person name="Held B.W."/>
            <person name="Riley R."/>
            <person name="Nagy L.G."/>
            <person name="Koehler G."/>
            <person name="Ransdell A.S."/>
            <person name="Younus H."/>
            <person name="Chow J."/>
            <person name="Chiniquy J."/>
            <person name="Lipzen A."/>
            <person name="Tritt A."/>
            <person name="Sun H."/>
            <person name="Haridas S."/>
            <person name="LaButti K."/>
            <person name="Ohm R.A."/>
            <person name="Kues U."/>
            <person name="Blanchette R.A."/>
            <person name="Grigoriev I.V."/>
            <person name="Minto R.E."/>
            <person name="Hibbett D.S."/>
        </authorList>
    </citation>
    <scope>NUCLEOTIDE SEQUENCE [LARGE SCALE GENOMIC DNA]</scope>
    <source>
        <strain evidence="10 11">ATCC 64428</strain>
    </source>
</reference>
<dbReference type="InterPro" id="IPR003594">
    <property type="entry name" value="HATPase_dom"/>
</dbReference>
<keyword evidence="7" id="KW-1133">Transmembrane helix</keyword>
<dbReference type="PRINTS" id="PR00344">
    <property type="entry name" value="BCTRLSENSOR"/>
</dbReference>
<dbReference type="InterPro" id="IPR036890">
    <property type="entry name" value="HATPase_C_sf"/>
</dbReference>
<keyword evidence="4" id="KW-0418">Kinase</keyword>
<feature type="modified residue" description="4-aspartylphosphate" evidence="5">
    <location>
        <position position="1029"/>
    </location>
</feature>
<dbReference type="PROSITE" id="PS50110">
    <property type="entry name" value="RESPONSE_REGULATORY"/>
    <property type="match status" value="1"/>
</dbReference>
<feature type="transmembrane region" description="Helical" evidence="7">
    <location>
        <begin position="255"/>
        <end position="274"/>
    </location>
</feature>
<feature type="compositionally biased region" description="Basic and acidic residues" evidence="6">
    <location>
        <begin position="1177"/>
        <end position="1187"/>
    </location>
</feature>
<accession>A0A0D7AJJ4</accession>
<keyword evidence="5" id="KW-0597">Phosphoprotein</keyword>
<keyword evidence="7" id="KW-0472">Membrane</keyword>
<organism evidence="10 11">
    <name type="scientific">Fistulina hepatica ATCC 64428</name>
    <dbReference type="NCBI Taxonomy" id="1128425"/>
    <lineage>
        <taxon>Eukaryota</taxon>
        <taxon>Fungi</taxon>
        <taxon>Dikarya</taxon>
        <taxon>Basidiomycota</taxon>
        <taxon>Agaricomycotina</taxon>
        <taxon>Agaricomycetes</taxon>
        <taxon>Agaricomycetidae</taxon>
        <taxon>Agaricales</taxon>
        <taxon>Fistulinaceae</taxon>
        <taxon>Fistulina</taxon>
    </lineage>
</organism>
<feature type="region of interest" description="Disordered" evidence="6">
    <location>
        <begin position="1173"/>
        <end position="1205"/>
    </location>
</feature>
<dbReference type="InterPro" id="IPR001789">
    <property type="entry name" value="Sig_transdc_resp-reg_receiver"/>
</dbReference>